<feature type="region of interest" description="Disordered" evidence="2">
    <location>
        <begin position="89"/>
        <end position="120"/>
    </location>
</feature>
<dbReference type="OrthoDB" id="10560845at2759"/>
<reference evidence="4" key="1">
    <citation type="journal article" date="2023" name="Commun. Biol.">
        <title>Genome analysis of Parmales, the sister group of diatoms, reveals the evolutionary specialization of diatoms from phago-mixotrophs to photoautotrophs.</title>
        <authorList>
            <person name="Ban H."/>
            <person name="Sato S."/>
            <person name="Yoshikawa S."/>
            <person name="Yamada K."/>
            <person name="Nakamura Y."/>
            <person name="Ichinomiya M."/>
            <person name="Sato N."/>
            <person name="Blanc-Mathieu R."/>
            <person name="Endo H."/>
            <person name="Kuwata A."/>
            <person name="Ogata H."/>
        </authorList>
    </citation>
    <scope>NUCLEOTIDE SEQUENCE [LARGE SCALE GENOMIC DNA]</scope>
    <source>
        <strain evidence="4">NIES 3701</strain>
    </source>
</reference>
<dbReference type="AlphaFoldDB" id="A0A9W7AMD8"/>
<feature type="region of interest" description="Disordered" evidence="2">
    <location>
        <begin position="1"/>
        <end position="44"/>
    </location>
</feature>
<accession>A0A9W7AMD8</accession>
<dbReference type="EMBL" id="BRXY01000165">
    <property type="protein sequence ID" value="GMH73201.1"/>
    <property type="molecule type" value="Genomic_DNA"/>
</dbReference>
<feature type="compositionally biased region" description="Basic and acidic residues" evidence="2">
    <location>
        <begin position="92"/>
        <end position="103"/>
    </location>
</feature>
<gene>
    <name evidence="3" type="ORF">TrST_g7033</name>
</gene>
<evidence type="ECO:0000313" key="3">
    <source>
        <dbReference type="EMBL" id="GMH73201.1"/>
    </source>
</evidence>
<evidence type="ECO:0000256" key="2">
    <source>
        <dbReference type="SAM" id="MobiDB-lite"/>
    </source>
</evidence>
<feature type="coiled-coil region" evidence="1">
    <location>
        <begin position="134"/>
        <end position="161"/>
    </location>
</feature>
<comment type="caution">
    <text evidence="3">The sequence shown here is derived from an EMBL/GenBank/DDBJ whole genome shotgun (WGS) entry which is preliminary data.</text>
</comment>
<keyword evidence="1" id="KW-0175">Coiled coil</keyword>
<keyword evidence="4" id="KW-1185">Reference proteome</keyword>
<evidence type="ECO:0000256" key="1">
    <source>
        <dbReference type="SAM" id="Coils"/>
    </source>
</evidence>
<evidence type="ECO:0000313" key="4">
    <source>
        <dbReference type="Proteomes" id="UP001165085"/>
    </source>
</evidence>
<feature type="compositionally biased region" description="Acidic residues" evidence="2">
    <location>
        <begin position="104"/>
        <end position="114"/>
    </location>
</feature>
<organism evidence="3 4">
    <name type="scientific">Triparma strigata</name>
    <dbReference type="NCBI Taxonomy" id="1606541"/>
    <lineage>
        <taxon>Eukaryota</taxon>
        <taxon>Sar</taxon>
        <taxon>Stramenopiles</taxon>
        <taxon>Ochrophyta</taxon>
        <taxon>Bolidophyceae</taxon>
        <taxon>Parmales</taxon>
        <taxon>Triparmaceae</taxon>
        <taxon>Triparma</taxon>
    </lineage>
</organism>
<protein>
    <submittedName>
        <fullName evidence="3">Uncharacterized protein</fullName>
    </submittedName>
</protein>
<feature type="region of interest" description="Disordered" evidence="2">
    <location>
        <begin position="175"/>
        <end position="203"/>
    </location>
</feature>
<feature type="compositionally biased region" description="Low complexity" evidence="2">
    <location>
        <begin position="8"/>
        <end position="37"/>
    </location>
</feature>
<dbReference type="Proteomes" id="UP001165085">
    <property type="component" value="Unassembled WGS sequence"/>
</dbReference>
<proteinExistence type="predicted"/>
<sequence>MSLFSFLPPSSTSGSSANPSSSAAGAGSGSSDKPGGAKLLKPALRFKPRAKAVATAKSTPTVADAKKNIAVKRRRAESLEVIDIHAGMKAKAKAETNEGRADSDFSDDSDEEMYDPSRPTDYNALLKADALKARQKEEAVLRAASENLRRESEDRQTLQRQTMVREGKIDELREIEEGRGRGGGRGRNINNLPSWMTEGGEKL</sequence>
<name>A0A9W7AMD8_9STRA</name>